<keyword evidence="17" id="KW-1185">Reference proteome</keyword>
<evidence type="ECO:0000256" key="11">
    <source>
        <dbReference type="ARBA" id="ARBA00039894"/>
    </source>
</evidence>
<evidence type="ECO:0000256" key="10">
    <source>
        <dbReference type="ARBA" id="ARBA00023242"/>
    </source>
</evidence>
<feature type="domain" description="UBC core" evidence="15">
    <location>
        <begin position="297"/>
        <end position="447"/>
    </location>
</feature>
<evidence type="ECO:0000256" key="14">
    <source>
        <dbReference type="ARBA" id="ARBA00042401"/>
    </source>
</evidence>
<comment type="subcellular location">
    <subcellularLocation>
        <location evidence="2">Cytoplasm</location>
    </subcellularLocation>
    <subcellularLocation>
        <location evidence="1">Nucleus</location>
    </subcellularLocation>
</comment>
<dbReference type="GO" id="GO:0005737">
    <property type="term" value="C:cytoplasm"/>
    <property type="evidence" value="ECO:0007669"/>
    <property type="project" value="UniProtKB-SubCell"/>
</dbReference>
<evidence type="ECO:0000256" key="5">
    <source>
        <dbReference type="ARBA" id="ARBA00022679"/>
    </source>
</evidence>
<organism evidence="16 17">
    <name type="scientific">Verruconis gallopava</name>
    <dbReference type="NCBI Taxonomy" id="253628"/>
    <lineage>
        <taxon>Eukaryota</taxon>
        <taxon>Fungi</taxon>
        <taxon>Dikarya</taxon>
        <taxon>Ascomycota</taxon>
        <taxon>Pezizomycotina</taxon>
        <taxon>Dothideomycetes</taxon>
        <taxon>Pleosporomycetidae</taxon>
        <taxon>Venturiales</taxon>
        <taxon>Sympoventuriaceae</taxon>
        <taxon>Verruconis</taxon>
    </lineage>
</organism>
<name>A0A0D2B8K8_9PEZI</name>
<dbReference type="PANTHER" id="PTHR46116:SF26">
    <property type="entry name" value="UBIQUITIN-CONJUGATING ENZYME E2 Z"/>
    <property type="match status" value="1"/>
</dbReference>
<dbReference type="Proteomes" id="UP000053259">
    <property type="component" value="Unassembled WGS sequence"/>
</dbReference>
<keyword evidence="6" id="KW-0053">Apoptosis</keyword>
<dbReference type="PANTHER" id="PTHR46116">
    <property type="entry name" value="(E3-INDEPENDENT) E2 UBIQUITIN-CONJUGATING ENZYME"/>
    <property type="match status" value="1"/>
</dbReference>
<evidence type="ECO:0000256" key="4">
    <source>
        <dbReference type="ARBA" id="ARBA00022490"/>
    </source>
</evidence>
<dbReference type="GO" id="GO:0061631">
    <property type="term" value="F:ubiquitin conjugating enzyme activity"/>
    <property type="evidence" value="ECO:0007669"/>
    <property type="project" value="UniProtKB-EC"/>
</dbReference>
<dbReference type="Pfam" id="PF00179">
    <property type="entry name" value="UQ_con"/>
    <property type="match status" value="2"/>
</dbReference>
<evidence type="ECO:0000256" key="3">
    <source>
        <dbReference type="ARBA" id="ARBA00012486"/>
    </source>
</evidence>
<keyword evidence="5" id="KW-0808">Transferase</keyword>
<dbReference type="GO" id="GO:0043066">
    <property type="term" value="P:negative regulation of apoptotic process"/>
    <property type="evidence" value="ECO:0007669"/>
    <property type="project" value="TreeGrafter"/>
</dbReference>
<evidence type="ECO:0000313" key="16">
    <source>
        <dbReference type="EMBL" id="KIW07564.1"/>
    </source>
</evidence>
<dbReference type="PROSITE" id="PS50127">
    <property type="entry name" value="UBC_2"/>
    <property type="match status" value="2"/>
</dbReference>
<evidence type="ECO:0000256" key="1">
    <source>
        <dbReference type="ARBA" id="ARBA00004123"/>
    </source>
</evidence>
<dbReference type="InterPro" id="IPR016135">
    <property type="entry name" value="UBQ-conjugating_enzyme/RWD"/>
</dbReference>
<dbReference type="VEuPathDB" id="FungiDB:PV09_01520"/>
<keyword evidence="9" id="KW-0067">ATP-binding</keyword>
<dbReference type="GO" id="GO:0004869">
    <property type="term" value="F:cysteine-type endopeptidase inhibitor activity"/>
    <property type="evidence" value="ECO:0007669"/>
    <property type="project" value="TreeGrafter"/>
</dbReference>
<feature type="domain" description="UBC core" evidence="15">
    <location>
        <begin position="4"/>
        <end position="164"/>
    </location>
</feature>
<dbReference type="GO" id="GO:0006915">
    <property type="term" value="P:apoptotic process"/>
    <property type="evidence" value="ECO:0007669"/>
    <property type="project" value="UniProtKB-KW"/>
</dbReference>
<dbReference type="CDD" id="cd00195">
    <property type="entry name" value="UBCc_UEV"/>
    <property type="match status" value="1"/>
</dbReference>
<protein>
    <recommendedName>
        <fullName evidence="11">Ubiquitin-conjugating enzyme E2 Z</fullName>
        <ecNumber evidence="3">2.3.2.23</ecNumber>
    </recommendedName>
    <alternativeName>
        <fullName evidence="12">E2 ubiquitin-conjugating enzyme Z</fullName>
    </alternativeName>
    <alternativeName>
        <fullName evidence="14">Ubiquitin carrier protein Z</fullName>
    </alternativeName>
    <alternativeName>
        <fullName evidence="13">Ubiquitin-protein ligase Z</fullName>
    </alternativeName>
</protein>
<dbReference type="GO" id="GO:0005634">
    <property type="term" value="C:nucleus"/>
    <property type="evidence" value="ECO:0007669"/>
    <property type="project" value="UniProtKB-SubCell"/>
</dbReference>
<keyword evidence="4" id="KW-0963">Cytoplasm</keyword>
<dbReference type="HOGENOM" id="CLU_037142_0_0_1"/>
<evidence type="ECO:0000259" key="15">
    <source>
        <dbReference type="PROSITE" id="PS50127"/>
    </source>
</evidence>
<dbReference type="InParanoid" id="A0A0D2B8K8"/>
<accession>A0A0D2B8K8</accession>
<evidence type="ECO:0000256" key="8">
    <source>
        <dbReference type="ARBA" id="ARBA00022786"/>
    </source>
</evidence>
<evidence type="ECO:0000256" key="7">
    <source>
        <dbReference type="ARBA" id="ARBA00022741"/>
    </source>
</evidence>
<dbReference type="CDD" id="cd23809">
    <property type="entry name" value="UBCc_UBE2Z"/>
    <property type="match status" value="1"/>
</dbReference>
<dbReference type="EMBL" id="KN847532">
    <property type="protein sequence ID" value="KIW07564.1"/>
    <property type="molecule type" value="Genomic_DNA"/>
</dbReference>
<evidence type="ECO:0000256" key="6">
    <source>
        <dbReference type="ARBA" id="ARBA00022703"/>
    </source>
</evidence>
<keyword evidence="10" id="KW-0539">Nucleus</keyword>
<evidence type="ECO:0000256" key="12">
    <source>
        <dbReference type="ARBA" id="ARBA00041798"/>
    </source>
</evidence>
<dbReference type="GO" id="GO:0005524">
    <property type="term" value="F:ATP binding"/>
    <property type="evidence" value="ECO:0007669"/>
    <property type="project" value="UniProtKB-KW"/>
</dbReference>
<proteinExistence type="predicted"/>
<gene>
    <name evidence="16" type="ORF">PV09_01520</name>
</gene>
<keyword evidence="7" id="KW-0547">Nucleotide-binding</keyword>
<dbReference type="OrthoDB" id="1926878at2759"/>
<evidence type="ECO:0000256" key="2">
    <source>
        <dbReference type="ARBA" id="ARBA00004496"/>
    </source>
</evidence>
<dbReference type="SUPFAM" id="SSF54495">
    <property type="entry name" value="UBC-like"/>
    <property type="match status" value="2"/>
</dbReference>
<dbReference type="SMART" id="SM00212">
    <property type="entry name" value="UBCc"/>
    <property type="match status" value="2"/>
</dbReference>
<dbReference type="RefSeq" id="XP_016217433.1">
    <property type="nucleotide sequence ID" value="XM_016354421.1"/>
</dbReference>
<evidence type="ECO:0000256" key="9">
    <source>
        <dbReference type="ARBA" id="ARBA00022840"/>
    </source>
</evidence>
<evidence type="ECO:0000313" key="17">
    <source>
        <dbReference type="Proteomes" id="UP000053259"/>
    </source>
</evidence>
<dbReference type="GeneID" id="27309493"/>
<sequence length="449" mass="51443">MADQSVIRIHRELREFERTGDLSIAAAFKDEDIRKVRALIVGPPETPYEFGFFEFNVKFGKEYPTKAPSVTAITTNLGSTRFNPNIYACGKVCLSILGTWRGERGEEWSSAQGLESILISIQSLMSSNPYENEPGFEQIKSDEDKENALSYIDKIRHESLRISVIERMENYMGINRKEARLVSSPNTSSNASSSEEWDALCGADAPWEPHRDKCKLRFLWYYDSYHLTMNEEAKKHKDGEKFEKMPFEAPGNTMDGQFQYTDLKKRLTAIKEAMDAEIEQWARDGLNAVARDLSIANNLKRQHEQTVALFKTNDVPVDVELMDDNPFVWMLTLVGRPNTPLDGGIFKIKMCISPQFPAELPRVRVETPIFHHRVSSNGLLCYLIKNSDYSNLTAHVQAIISALEDDNPAYDPRTRVNPEATRLMWGSADDKKIYNRRLRRTVQDSWEYC</sequence>
<dbReference type="AlphaFoldDB" id="A0A0D2B8K8"/>
<dbReference type="InterPro" id="IPR000608">
    <property type="entry name" value="UBC"/>
</dbReference>
<dbReference type="STRING" id="253628.A0A0D2B8K8"/>
<evidence type="ECO:0000256" key="13">
    <source>
        <dbReference type="ARBA" id="ARBA00042316"/>
    </source>
</evidence>
<dbReference type="EC" id="2.3.2.23" evidence="3"/>
<keyword evidence="8" id="KW-0833">Ubl conjugation pathway</keyword>
<dbReference type="Gene3D" id="3.10.110.10">
    <property type="entry name" value="Ubiquitin Conjugating Enzyme"/>
    <property type="match status" value="2"/>
</dbReference>
<reference evidence="16 17" key="1">
    <citation type="submission" date="2015-01" db="EMBL/GenBank/DDBJ databases">
        <title>The Genome Sequence of Ochroconis gallopava CBS43764.</title>
        <authorList>
            <consortium name="The Broad Institute Genomics Platform"/>
            <person name="Cuomo C."/>
            <person name="de Hoog S."/>
            <person name="Gorbushina A."/>
            <person name="Stielow B."/>
            <person name="Teixiera M."/>
            <person name="Abouelleil A."/>
            <person name="Chapman S.B."/>
            <person name="Priest M."/>
            <person name="Young S.K."/>
            <person name="Wortman J."/>
            <person name="Nusbaum C."/>
            <person name="Birren B."/>
        </authorList>
    </citation>
    <scope>NUCLEOTIDE SEQUENCE [LARGE SCALE GENOMIC DNA]</scope>
    <source>
        <strain evidence="16 17">CBS 43764</strain>
    </source>
</reference>